<evidence type="ECO:0000256" key="9">
    <source>
        <dbReference type="ARBA" id="ARBA00023180"/>
    </source>
</evidence>
<dbReference type="AlphaFoldDB" id="A0A8V0ZNQ7"/>
<dbReference type="SUPFAM" id="SSF49464">
    <property type="entry name" value="Carboxypeptidase regulatory domain-like"/>
    <property type="match status" value="1"/>
</dbReference>
<dbReference type="Pfam" id="PF13620">
    <property type="entry name" value="CarboxypepD_reg"/>
    <property type="match status" value="1"/>
</dbReference>
<dbReference type="PROSITE" id="PS00133">
    <property type="entry name" value="CARBOXYPEPT_ZN_2"/>
    <property type="match status" value="1"/>
</dbReference>
<dbReference type="FunFam" id="2.60.40.1120:FF:000011">
    <property type="entry name" value="Carboxypeptidase N catalytic chain"/>
    <property type="match status" value="1"/>
</dbReference>
<evidence type="ECO:0007829" key="15">
    <source>
        <dbReference type="PeptideAtlas" id="A0A8V0ZNQ7"/>
    </source>
</evidence>
<feature type="compositionally biased region" description="Basic residues" evidence="11">
    <location>
        <begin position="384"/>
        <end position="399"/>
    </location>
</feature>
<evidence type="ECO:0000256" key="10">
    <source>
        <dbReference type="PROSITE-ProRule" id="PRU01379"/>
    </source>
</evidence>
<evidence type="ECO:0000256" key="11">
    <source>
        <dbReference type="SAM" id="MobiDB-lite"/>
    </source>
</evidence>
<keyword evidence="15" id="KW-1267">Proteomics identification</keyword>
<dbReference type="Gene3D" id="2.60.40.1120">
    <property type="entry name" value="Carboxypeptidase-like, regulatory domain"/>
    <property type="match status" value="1"/>
</dbReference>
<evidence type="ECO:0000313" key="14">
    <source>
        <dbReference type="Proteomes" id="UP000000539"/>
    </source>
</evidence>
<comment type="cofactor">
    <cofactor evidence="1">
        <name>Zn(2+)</name>
        <dbReference type="ChEBI" id="CHEBI:29105"/>
    </cofactor>
</comment>
<dbReference type="Proteomes" id="UP000000539">
    <property type="component" value="Chromosome 6"/>
</dbReference>
<dbReference type="Ensembl" id="ENSGALT00010053896.1">
    <property type="protein sequence ID" value="ENSGALP00010032452.1"/>
    <property type="gene ID" value="ENSGALG00010022154.1"/>
</dbReference>
<evidence type="ECO:0000256" key="7">
    <source>
        <dbReference type="ARBA" id="ARBA00022833"/>
    </source>
</evidence>
<dbReference type="InterPro" id="IPR008969">
    <property type="entry name" value="CarboxyPept-like_regulatory"/>
</dbReference>
<evidence type="ECO:0000256" key="8">
    <source>
        <dbReference type="ARBA" id="ARBA00023049"/>
    </source>
</evidence>
<accession>A0A8V0ZNQ7</accession>
<dbReference type="PROSITE" id="PS52035">
    <property type="entry name" value="PEPTIDASE_M14"/>
    <property type="match status" value="1"/>
</dbReference>
<dbReference type="CDD" id="cd11308">
    <property type="entry name" value="Peptidase_M14NE-CP-C_like"/>
    <property type="match status" value="1"/>
</dbReference>
<dbReference type="GO" id="GO:0006508">
    <property type="term" value="P:proteolysis"/>
    <property type="evidence" value="ECO:0007669"/>
    <property type="project" value="UniProtKB-KW"/>
</dbReference>
<feature type="active site" description="Proton donor/acceptor" evidence="10">
    <location>
        <position position="254"/>
    </location>
</feature>
<keyword evidence="6" id="KW-0378">Hydrolase</keyword>
<dbReference type="InterPro" id="IPR057247">
    <property type="entry name" value="CARBOXYPEPT_ZN_2"/>
</dbReference>
<name>A0A8V0ZNQ7_CHICK</name>
<keyword evidence="4" id="KW-0645">Protease</keyword>
<dbReference type="Pfam" id="PF00246">
    <property type="entry name" value="Peptidase_M14"/>
    <property type="match status" value="1"/>
</dbReference>
<dbReference type="InterPro" id="IPR000834">
    <property type="entry name" value="Peptidase_M14"/>
</dbReference>
<dbReference type="GeneTree" id="ENSGT00940000158235"/>
<sequence length="399" mass="43760">AALRTLPRRRRAGRQRTAGRSIPAPAPAAPRPQVQGAGTWRGNWKELVPVCTLAPGGEEGAGGRWRGGCGRWPGPCSCSRWRLPSAFCTTATRRWCGLYFACRASVRTSPASTASDAASRAATSTCWSSATTPASTSPVEPETLAVIQWIGSYNFVLSANLHGGAVVANYPYDKSQDQRFRSHRRTANTPTPDDKLFQKLAKTYSYAHGWMHRGWNCGDYFVDGITNGASWYSLSKGMQDFNYLYTNCFEITLELSCNKFPPKEDLERQWMANREALVAFIEEIHQGIKGMVTDKNNNGIAGAVISVQGISHDVTSGEMGDYFRLLLPGTYTVTASAEGYQPQTVTATVGPAAPSLVHFQLKQDMVKKAPERKASGTRTNNKTLQKKVVPRSVRRGTQR</sequence>
<evidence type="ECO:0000256" key="5">
    <source>
        <dbReference type="ARBA" id="ARBA00022723"/>
    </source>
</evidence>
<evidence type="ECO:0000256" key="4">
    <source>
        <dbReference type="ARBA" id="ARBA00022670"/>
    </source>
</evidence>
<feature type="compositionally biased region" description="Basic residues" evidence="11">
    <location>
        <begin position="1"/>
        <end position="14"/>
    </location>
</feature>
<dbReference type="InterPro" id="IPR050753">
    <property type="entry name" value="Peptidase_M14_domain"/>
</dbReference>
<dbReference type="PANTHER" id="PTHR11532:SF80">
    <property type="entry name" value="CARBOXYPEPTIDASE N CATALYTIC CHAIN"/>
    <property type="match status" value="1"/>
</dbReference>
<dbReference type="PANTHER" id="PTHR11532">
    <property type="entry name" value="PROTEASE M14 CARBOXYPEPTIDASE"/>
    <property type="match status" value="1"/>
</dbReference>
<dbReference type="SUPFAM" id="SSF53187">
    <property type="entry name" value="Zn-dependent exopeptidases"/>
    <property type="match status" value="1"/>
</dbReference>
<feature type="domain" description="Peptidase M14" evidence="12">
    <location>
        <begin position="139"/>
        <end position="284"/>
    </location>
</feature>
<keyword evidence="14" id="KW-1185">Reference proteome</keyword>
<reference evidence="13" key="1">
    <citation type="submission" date="2020-11" db="EMBL/GenBank/DDBJ databases">
        <title>Gallus gallus (Chicken) genome, bGalGal1, GRCg7b, maternal haplotype autosomes + Z &amp; W.</title>
        <authorList>
            <person name="Warren W."/>
            <person name="Formenti G."/>
            <person name="Fedrigo O."/>
            <person name="Haase B."/>
            <person name="Mountcastle J."/>
            <person name="Balacco J."/>
            <person name="Tracey A."/>
            <person name="Schneider V."/>
            <person name="Okimoto R."/>
            <person name="Cheng H."/>
            <person name="Hawken R."/>
            <person name="Howe K."/>
            <person name="Jarvis E.D."/>
        </authorList>
    </citation>
    <scope>NUCLEOTIDE SEQUENCE [LARGE SCALE GENOMIC DNA]</scope>
    <source>
        <strain evidence="13">Broiler</strain>
    </source>
</reference>
<organism evidence="13 14">
    <name type="scientific">Gallus gallus</name>
    <name type="common">Chicken</name>
    <dbReference type="NCBI Taxonomy" id="9031"/>
    <lineage>
        <taxon>Eukaryota</taxon>
        <taxon>Metazoa</taxon>
        <taxon>Chordata</taxon>
        <taxon>Craniata</taxon>
        <taxon>Vertebrata</taxon>
        <taxon>Euteleostomi</taxon>
        <taxon>Archelosauria</taxon>
        <taxon>Archosauria</taxon>
        <taxon>Dinosauria</taxon>
        <taxon>Saurischia</taxon>
        <taxon>Theropoda</taxon>
        <taxon>Coelurosauria</taxon>
        <taxon>Aves</taxon>
        <taxon>Neognathae</taxon>
        <taxon>Galloanserae</taxon>
        <taxon>Galliformes</taxon>
        <taxon>Phasianidae</taxon>
        <taxon>Phasianinae</taxon>
        <taxon>Gallus</taxon>
    </lineage>
</organism>
<feature type="region of interest" description="Disordered" evidence="11">
    <location>
        <begin position="1"/>
        <end position="38"/>
    </location>
</feature>
<dbReference type="GO" id="GO:0004181">
    <property type="term" value="F:metallocarboxypeptidase activity"/>
    <property type="evidence" value="ECO:0007669"/>
    <property type="project" value="InterPro"/>
</dbReference>
<feature type="region of interest" description="Disordered" evidence="11">
    <location>
        <begin position="367"/>
        <end position="399"/>
    </location>
</feature>
<evidence type="ECO:0000259" key="12">
    <source>
        <dbReference type="PROSITE" id="PS52035"/>
    </source>
</evidence>
<comment type="similarity">
    <text evidence="2 10">Belongs to the peptidase M14 family.</text>
</comment>
<reference evidence="13" key="3">
    <citation type="submission" date="2025-09" db="UniProtKB">
        <authorList>
            <consortium name="Ensembl"/>
        </authorList>
    </citation>
    <scope>IDENTIFICATION</scope>
    <source>
        <strain evidence="13">broiler</strain>
    </source>
</reference>
<evidence type="ECO:0000256" key="3">
    <source>
        <dbReference type="ARBA" id="ARBA00022645"/>
    </source>
</evidence>
<protein>
    <submittedName>
        <fullName evidence="13">Carboxypeptidase N subunit 1</fullName>
    </submittedName>
</protein>
<evidence type="ECO:0000313" key="13">
    <source>
        <dbReference type="Ensembl" id="ENSGALP00010032452.1"/>
    </source>
</evidence>
<evidence type="ECO:0000256" key="1">
    <source>
        <dbReference type="ARBA" id="ARBA00001947"/>
    </source>
</evidence>
<dbReference type="SMART" id="SM00631">
    <property type="entry name" value="Zn_pept"/>
    <property type="match status" value="1"/>
</dbReference>
<dbReference type="OrthoDB" id="10249045at2759"/>
<reference evidence="13" key="2">
    <citation type="submission" date="2025-08" db="UniProtKB">
        <authorList>
            <consortium name="Ensembl"/>
        </authorList>
    </citation>
    <scope>IDENTIFICATION</scope>
    <source>
        <strain evidence="13">broiler</strain>
    </source>
</reference>
<evidence type="ECO:0000256" key="2">
    <source>
        <dbReference type="ARBA" id="ARBA00005988"/>
    </source>
</evidence>
<keyword evidence="8" id="KW-0482">Metalloprotease</keyword>
<keyword evidence="5" id="KW-0479">Metal-binding</keyword>
<evidence type="ECO:0000256" key="6">
    <source>
        <dbReference type="ARBA" id="ARBA00022801"/>
    </source>
</evidence>
<dbReference type="GO" id="GO:0008270">
    <property type="term" value="F:zinc ion binding"/>
    <property type="evidence" value="ECO:0007669"/>
    <property type="project" value="InterPro"/>
</dbReference>
<keyword evidence="3" id="KW-0121">Carboxypeptidase</keyword>
<keyword evidence="7" id="KW-0862">Zinc</keyword>
<gene>
    <name evidence="13" type="primary">CPN1</name>
</gene>
<dbReference type="Gene3D" id="3.40.630.10">
    <property type="entry name" value="Zn peptidases"/>
    <property type="match status" value="1"/>
</dbReference>
<keyword evidence="9" id="KW-0325">Glycoprotein</keyword>
<proteinExistence type="evidence at protein level"/>